<dbReference type="SUPFAM" id="SSF46689">
    <property type="entry name" value="Homeodomain-like"/>
    <property type="match status" value="2"/>
</dbReference>
<keyword evidence="7" id="KW-1185">Reference proteome</keyword>
<proteinExistence type="predicted"/>
<dbReference type="InterPro" id="IPR009057">
    <property type="entry name" value="Homeodomain-like_sf"/>
</dbReference>
<dbReference type="PROSITE" id="PS01124">
    <property type="entry name" value="HTH_ARAC_FAMILY_2"/>
    <property type="match status" value="1"/>
</dbReference>
<dbReference type="RefSeq" id="WP_320290159.1">
    <property type="nucleotide sequence ID" value="NZ_JAVIIW010000040.1"/>
</dbReference>
<name>A0ABU4Y7C4_9HYPH</name>
<sequence>MNGIDGQGGFEKLVVMSDAGEQREREAAKLTRHDGLGGLEMLAARYRDHAYPLHTHPTWVFGVVVAGVEKLRIGRHQHLAPAGSIIIVNPEEPHDGEKGAPAGWAYRTCYPDAALMAEIAGDMELTGLPMFREGIVQAPDLARAFVRAHRLAGQALEQEAAMLVVLSELAGRFGDGKPRDRASDGGETARRFRLCRELIAEDLSAGFDLAHLAAAAGVTRFQVIRDFHRAAGMTPGQYLRDRRIRAASALIRTDMPLAEIAAATGFADQSHLTRVFKAIKGVSPGAWRAAA</sequence>
<keyword evidence="2" id="KW-0238">DNA-binding</keyword>
<evidence type="ECO:0000256" key="3">
    <source>
        <dbReference type="ARBA" id="ARBA00023159"/>
    </source>
</evidence>
<protein>
    <submittedName>
        <fullName evidence="6">AraC family transcriptional regulator</fullName>
    </submittedName>
</protein>
<dbReference type="PANTHER" id="PTHR46796">
    <property type="entry name" value="HTH-TYPE TRANSCRIPTIONAL ACTIVATOR RHAS-RELATED"/>
    <property type="match status" value="1"/>
</dbReference>
<evidence type="ECO:0000256" key="1">
    <source>
        <dbReference type="ARBA" id="ARBA00023015"/>
    </source>
</evidence>
<dbReference type="SMART" id="SM00342">
    <property type="entry name" value="HTH_ARAC"/>
    <property type="match status" value="1"/>
</dbReference>
<keyword evidence="3" id="KW-0010">Activator</keyword>
<reference evidence="6 7" key="1">
    <citation type="submission" date="2023-08" db="EMBL/GenBank/DDBJ databases">
        <title>Implementing the SeqCode for naming new Mesorhizobium species isolated from Vachellia karroo root nodules.</title>
        <authorList>
            <person name="Van Lill M."/>
        </authorList>
    </citation>
    <scope>NUCLEOTIDE SEQUENCE [LARGE SCALE GENOMIC DNA]</scope>
    <source>
        <strain evidence="6 7">VK24D</strain>
    </source>
</reference>
<dbReference type="PANTHER" id="PTHR46796:SF2">
    <property type="entry name" value="TRANSCRIPTIONAL REGULATORY PROTEIN"/>
    <property type="match status" value="1"/>
</dbReference>
<accession>A0ABU4Y7C4</accession>
<dbReference type="PROSITE" id="PS00041">
    <property type="entry name" value="HTH_ARAC_FAMILY_1"/>
    <property type="match status" value="1"/>
</dbReference>
<keyword evidence="1" id="KW-0805">Transcription regulation</keyword>
<comment type="caution">
    <text evidence="6">The sequence shown here is derived from an EMBL/GenBank/DDBJ whole genome shotgun (WGS) entry which is preliminary data.</text>
</comment>
<evidence type="ECO:0000313" key="6">
    <source>
        <dbReference type="EMBL" id="MDX8482015.1"/>
    </source>
</evidence>
<dbReference type="InterPro" id="IPR050204">
    <property type="entry name" value="AraC_XylS_family_regulators"/>
</dbReference>
<evidence type="ECO:0000256" key="2">
    <source>
        <dbReference type="ARBA" id="ARBA00023125"/>
    </source>
</evidence>
<keyword evidence="4" id="KW-0804">Transcription</keyword>
<dbReference type="InterPro" id="IPR037923">
    <property type="entry name" value="HTH-like"/>
</dbReference>
<evidence type="ECO:0000313" key="7">
    <source>
        <dbReference type="Proteomes" id="UP001287059"/>
    </source>
</evidence>
<dbReference type="SUPFAM" id="SSF51215">
    <property type="entry name" value="Regulatory protein AraC"/>
    <property type="match status" value="1"/>
</dbReference>
<organism evidence="6 7">
    <name type="scientific">Mesorhizobium album</name>
    <dbReference type="NCBI Taxonomy" id="3072314"/>
    <lineage>
        <taxon>Bacteria</taxon>
        <taxon>Pseudomonadati</taxon>
        <taxon>Pseudomonadota</taxon>
        <taxon>Alphaproteobacteria</taxon>
        <taxon>Hyphomicrobiales</taxon>
        <taxon>Phyllobacteriaceae</taxon>
        <taxon>Mesorhizobium</taxon>
    </lineage>
</organism>
<evidence type="ECO:0000259" key="5">
    <source>
        <dbReference type="PROSITE" id="PS01124"/>
    </source>
</evidence>
<dbReference type="EMBL" id="JAVIIW010000040">
    <property type="protein sequence ID" value="MDX8482015.1"/>
    <property type="molecule type" value="Genomic_DNA"/>
</dbReference>
<feature type="domain" description="HTH araC/xylS-type" evidence="5">
    <location>
        <begin position="193"/>
        <end position="290"/>
    </location>
</feature>
<dbReference type="InterPro" id="IPR003313">
    <property type="entry name" value="AraC-bd"/>
</dbReference>
<dbReference type="Proteomes" id="UP001287059">
    <property type="component" value="Unassembled WGS sequence"/>
</dbReference>
<dbReference type="Pfam" id="PF02311">
    <property type="entry name" value="AraC_binding"/>
    <property type="match status" value="1"/>
</dbReference>
<dbReference type="InterPro" id="IPR018062">
    <property type="entry name" value="HTH_AraC-typ_CS"/>
</dbReference>
<dbReference type="InterPro" id="IPR018060">
    <property type="entry name" value="HTH_AraC"/>
</dbReference>
<evidence type="ECO:0000256" key="4">
    <source>
        <dbReference type="ARBA" id="ARBA00023163"/>
    </source>
</evidence>
<dbReference type="Pfam" id="PF12833">
    <property type="entry name" value="HTH_18"/>
    <property type="match status" value="1"/>
</dbReference>
<gene>
    <name evidence="6" type="ORF">RFN28_26655</name>
</gene>
<dbReference type="Gene3D" id="1.10.10.60">
    <property type="entry name" value="Homeodomain-like"/>
    <property type="match status" value="1"/>
</dbReference>